<accession>A0A172TPF8</accession>
<dbReference type="InterPro" id="IPR020916">
    <property type="entry name" value="Gln_gamma-glutamylTfrase_bac"/>
</dbReference>
<name>A0A172TPF8_9BACL</name>
<dbReference type="KEGG" id="pswu:SY83_14185"/>
<evidence type="ECO:0000256" key="1">
    <source>
        <dbReference type="ARBA" id="ARBA00022679"/>
    </source>
</evidence>
<dbReference type="Proteomes" id="UP000076927">
    <property type="component" value="Chromosome"/>
</dbReference>
<reference evidence="3 4" key="1">
    <citation type="submission" date="2015-01" db="EMBL/GenBank/DDBJ databases">
        <title>Paenibacillus swuensis/DY6/whole genome sequencing.</title>
        <authorList>
            <person name="Kim M.K."/>
            <person name="Srinivasan S."/>
            <person name="Lee J.-J."/>
        </authorList>
    </citation>
    <scope>NUCLEOTIDE SEQUENCE [LARGE SCALE GENOMIC DNA]</scope>
    <source>
        <strain evidence="3 4">DY6</strain>
    </source>
</reference>
<keyword evidence="2" id="KW-0749">Sporulation</keyword>
<dbReference type="EMBL" id="CP011388">
    <property type="protein sequence ID" value="ANE48928.1"/>
    <property type="molecule type" value="Genomic_DNA"/>
</dbReference>
<proteinExistence type="inferred from homology"/>
<gene>
    <name evidence="3" type="ORF">SY83_14185</name>
</gene>
<dbReference type="GO" id="GO:0030435">
    <property type="term" value="P:sporulation resulting in formation of a cellular spore"/>
    <property type="evidence" value="ECO:0007669"/>
    <property type="project" value="UniProtKB-KW"/>
</dbReference>
<evidence type="ECO:0000313" key="4">
    <source>
        <dbReference type="Proteomes" id="UP000076927"/>
    </source>
</evidence>
<evidence type="ECO:0008006" key="5">
    <source>
        <dbReference type="Google" id="ProtNLM"/>
    </source>
</evidence>
<evidence type="ECO:0000256" key="2">
    <source>
        <dbReference type="ARBA" id="ARBA00022969"/>
    </source>
</evidence>
<dbReference type="GO" id="GO:0003810">
    <property type="term" value="F:protein-glutamine gamma-glutamyltransferase activity"/>
    <property type="evidence" value="ECO:0007669"/>
    <property type="project" value="InterPro"/>
</dbReference>
<keyword evidence="1" id="KW-0808">Transferase</keyword>
<protein>
    <recommendedName>
        <fullName evidence="5">Protein-glutamine gamma-glutamyltransferase</fullName>
    </recommendedName>
</protein>
<organism evidence="3 4">
    <name type="scientific">Paenibacillus swuensis</name>
    <dbReference type="NCBI Taxonomy" id="1178515"/>
    <lineage>
        <taxon>Bacteria</taxon>
        <taxon>Bacillati</taxon>
        <taxon>Bacillota</taxon>
        <taxon>Bacilli</taxon>
        <taxon>Bacillales</taxon>
        <taxon>Paenibacillaceae</taxon>
        <taxon>Paenibacillus</taxon>
    </lineage>
</organism>
<keyword evidence="4" id="KW-1185">Reference proteome</keyword>
<dbReference type="PATRIC" id="fig|1178515.4.peg.2848"/>
<dbReference type="HAMAP" id="MF_00727">
    <property type="entry name" value="Tgl"/>
    <property type="match status" value="1"/>
</dbReference>
<dbReference type="Pfam" id="PF20085">
    <property type="entry name" value="TGL"/>
    <property type="match status" value="1"/>
</dbReference>
<dbReference type="STRING" id="1178515.SY83_14185"/>
<dbReference type="NCBIfam" id="NF002869">
    <property type="entry name" value="PRK03187.1"/>
    <property type="match status" value="1"/>
</dbReference>
<sequence length="272" mass="31152">MIIIAGNRVNSVSEPLTPLEQYIVSEKLKSPQPFSYESEDQLKFELRMRTKIVEAAEEMYASRVKFGDFPKSQSNPAYWIRMPNGGFQLRPGVRSSDAIRDIWLNSEMYTFECATAIIMMMYKAVLETIGAPLFDTYFQNLVLYTWTTDEDLRIITKPGYESFPGDVLYFKNPDVNPATPEWQGENVIELGNNLFFGHGMGIKTPIEVIQELNAYRRPFAFRSAFLMHQVTAPDYKYLYQLSKSVPASTYTDITMPFRGIISRIGEFTVVAS</sequence>
<dbReference type="AlphaFoldDB" id="A0A172TPF8"/>
<evidence type="ECO:0000313" key="3">
    <source>
        <dbReference type="EMBL" id="ANE48928.1"/>
    </source>
</evidence>